<reference evidence="10 11" key="1">
    <citation type="submission" date="2018-03" db="EMBL/GenBank/DDBJ databases">
        <title>The draft genome of Sphingosinicella sp. GL-C-18.</title>
        <authorList>
            <person name="Liu L."/>
            <person name="Li L."/>
            <person name="Liang L."/>
            <person name="Zhang X."/>
            <person name="Wang T."/>
        </authorList>
    </citation>
    <scope>NUCLEOTIDE SEQUENCE [LARGE SCALE GENOMIC DNA]</scope>
    <source>
        <strain evidence="10 11">GL-C-18</strain>
    </source>
</reference>
<dbReference type="SUPFAM" id="SSF53850">
    <property type="entry name" value="Periplasmic binding protein-like II"/>
    <property type="match status" value="1"/>
</dbReference>
<keyword evidence="4" id="KW-0057">Aromatic amino acid biosynthesis</keyword>
<keyword evidence="5" id="KW-0584">Phenylalanine biosynthesis</keyword>
<dbReference type="InterPro" id="IPR001086">
    <property type="entry name" value="Preph_deHydtase"/>
</dbReference>
<keyword evidence="11" id="KW-1185">Reference proteome</keyword>
<evidence type="ECO:0000259" key="9">
    <source>
        <dbReference type="PROSITE" id="PS51171"/>
    </source>
</evidence>
<proteinExistence type="predicted"/>
<evidence type="ECO:0000256" key="8">
    <source>
        <dbReference type="SAM" id="MobiDB-lite"/>
    </source>
</evidence>
<comment type="caution">
    <text evidence="10">The sequence shown here is derived from an EMBL/GenBank/DDBJ whole genome shotgun (WGS) entry which is preliminary data.</text>
</comment>
<dbReference type="GO" id="GO:0009094">
    <property type="term" value="P:L-phenylalanine biosynthetic process"/>
    <property type="evidence" value="ECO:0007669"/>
    <property type="project" value="UniProtKB-UniPathway"/>
</dbReference>
<dbReference type="PROSITE" id="PS51171">
    <property type="entry name" value="PREPHENATE_DEHYDR_3"/>
    <property type="match status" value="1"/>
</dbReference>
<dbReference type="AlphaFoldDB" id="A0A2P7QI82"/>
<feature type="region of interest" description="Disordered" evidence="8">
    <location>
        <begin position="1"/>
        <end position="39"/>
    </location>
</feature>
<evidence type="ECO:0000256" key="4">
    <source>
        <dbReference type="ARBA" id="ARBA00023141"/>
    </source>
</evidence>
<comment type="catalytic activity">
    <reaction evidence="7">
        <text>prephenate + H(+) = 3-phenylpyruvate + CO2 + H2O</text>
        <dbReference type="Rhea" id="RHEA:21648"/>
        <dbReference type="ChEBI" id="CHEBI:15377"/>
        <dbReference type="ChEBI" id="CHEBI:15378"/>
        <dbReference type="ChEBI" id="CHEBI:16526"/>
        <dbReference type="ChEBI" id="CHEBI:18005"/>
        <dbReference type="ChEBI" id="CHEBI:29934"/>
        <dbReference type="EC" id="4.2.1.51"/>
    </reaction>
</comment>
<evidence type="ECO:0000256" key="6">
    <source>
        <dbReference type="ARBA" id="ARBA00023239"/>
    </source>
</evidence>
<dbReference type="EMBL" id="PXYI01000008">
    <property type="protein sequence ID" value="PSJ37636.1"/>
    <property type="molecule type" value="Genomic_DNA"/>
</dbReference>
<protein>
    <recommendedName>
        <fullName evidence="2">prephenate dehydratase</fullName>
        <ecNumber evidence="2">4.2.1.51</ecNumber>
    </recommendedName>
</protein>
<evidence type="ECO:0000256" key="3">
    <source>
        <dbReference type="ARBA" id="ARBA00022605"/>
    </source>
</evidence>
<sequence>MQRSRRAWPPLPQPLRPTAQPAPGAGSGGRGCRSGRPRGAAALGRGVKVAYQGAPGAFGHQAALSFCPGCDLAPLDTFEDVARAVASGDAERGVLPVENSRAGPVDGVAELIATSGVRVVEERALPVRMHLLALPGVAIEDVKLVRSHPVALLQCAEKVAALGLEAEPAANTAVAARDLATRDRAVLASEAAATAYGLSILVADMQDDPDNATRFAVIARK</sequence>
<dbReference type="Pfam" id="PF00800">
    <property type="entry name" value="PDT"/>
    <property type="match status" value="1"/>
</dbReference>
<gene>
    <name evidence="10" type="ORF">C7I55_21445</name>
</gene>
<dbReference type="EC" id="4.2.1.51" evidence="2"/>
<evidence type="ECO:0000256" key="5">
    <source>
        <dbReference type="ARBA" id="ARBA00023222"/>
    </source>
</evidence>
<dbReference type="GO" id="GO:0004664">
    <property type="term" value="F:prephenate dehydratase activity"/>
    <property type="evidence" value="ECO:0007669"/>
    <property type="project" value="UniProtKB-EC"/>
</dbReference>
<feature type="domain" description="Prephenate dehydratase" evidence="9">
    <location>
        <begin position="48"/>
        <end position="220"/>
    </location>
</feature>
<organism evidence="10 11">
    <name type="scientific">Allosphingosinicella deserti</name>
    <dbReference type="NCBI Taxonomy" id="2116704"/>
    <lineage>
        <taxon>Bacteria</taxon>
        <taxon>Pseudomonadati</taxon>
        <taxon>Pseudomonadota</taxon>
        <taxon>Alphaproteobacteria</taxon>
        <taxon>Sphingomonadales</taxon>
        <taxon>Sphingomonadaceae</taxon>
        <taxon>Allosphingosinicella</taxon>
    </lineage>
</organism>
<evidence type="ECO:0000256" key="7">
    <source>
        <dbReference type="ARBA" id="ARBA00047848"/>
    </source>
</evidence>
<dbReference type="PANTHER" id="PTHR21022:SF19">
    <property type="entry name" value="PREPHENATE DEHYDRATASE-RELATED"/>
    <property type="match status" value="1"/>
</dbReference>
<dbReference type="Proteomes" id="UP000241167">
    <property type="component" value="Unassembled WGS sequence"/>
</dbReference>
<keyword evidence="6" id="KW-0456">Lyase</keyword>
<evidence type="ECO:0000256" key="1">
    <source>
        <dbReference type="ARBA" id="ARBA00004741"/>
    </source>
</evidence>
<comment type="pathway">
    <text evidence="1">Amino-acid biosynthesis; L-phenylalanine biosynthesis; phenylpyruvate from prephenate: step 1/1.</text>
</comment>
<evidence type="ECO:0000313" key="10">
    <source>
        <dbReference type="EMBL" id="PSJ37636.1"/>
    </source>
</evidence>
<evidence type="ECO:0000313" key="11">
    <source>
        <dbReference type="Proteomes" id="UP000241167"/>
    </source>
</evidence>
<dbReference type="UniPathway" id="UPA00121">
    <property type="reaction ID" value="UER00345"/>
</dbReference>
<keyword evidence="3" id="KW-0028">Amino-acid biosynthesis</keyword>
<evidence type="ECO:0000256" key="2">
    <source>
        <dbReference type="ARBA" id="ARBA00013147"/>
    </source>
</evidence>
<dbReference type="PANTHER" id="PTHR21022">
    <property type="entry name" value="PREPHENATE DEHYDRATASE P PROTEIN"/>
    <property type="match status" value="1"/>
</dbReference>
<dbReference type="GO" id="GO:0005737">
    <property type="term" value="C:cytoplasm"/>
    <property type="evidence" value="ECO:0007669"/>
    <property type="project" value="TreeGrafter"/>
</dbReference>
<accession>A0A2P7QI82</accession>
<dbReference type="Gene3D" id="3.40.190.10">
    <property type="entry name" value="Periplasmic binding protein-like II"/>
    <property type="match status" value="2"/>
</dbReference>
<name>A0A2P7QI82_9SPHN</name>
<dbReference type="CDD" id="cd13631">
    <property type="entry name" value="PBP2_Ct-PDT_like"/>
    <property type="match status" value="1"/>
</dbReference>